<gene>
    <name evidence="2" type="ORF">G7058_06820</name>
</gene>
<dbReference type="KEGG" id="jpo:G7058_06820"/>
<evidence type="ECO:0000313" key="2">
    <source>
        <dbReference type="EMBL" id="QIK51759.1"/>
    </source>
</evidence>
<dbReference type="EMBL" id="CP049889">
    <property type="protein sequence ID" value="QIK51759.1"/>
    <property type="molecule type" value="Genomic_DNA"/>
</dbReference>
<keyword evidence="1" id="KW-0812">Transmembrane</keyword>
<dbReference type="RefSeq" id="WP_166062817.1">
    <property type="nucleotide sequence ID" value="NZ_CP049889.1"/>
</dbReference>
<protein>
    <submittedName>
        <fullName evidence="2">Uncharacterized protein</fullName>
    </submittedName>
</protein>
<evidence type="ECO:0000313" key="3">
    <source>
        <dbReference type="Proteomes" id="UP000501830"/>
    </source>
</evidence>
<organism evidence="2 3">
    <name type="scientific">Jeotgalibaca porci</name>
    <dbReference type="NCBI Taxonomy" id="1868793"/>
    <lineage>
        <taxon>Bacteria</taxon>
        <taxon>Bacillati</taxon>
        <taxon>Bacillota</taxon>
        <taxon>Bacilli</taxon>
        <taxon>Lactobacillales</taxon>
        <taxon>Carnobacteriaceae</taxon>
        <taxon>Jeotgalibaca</taxon>
    </lineage>
</organism>
<keyword evidence="3" id="KW-1185">Reference proteome</keyword>
<reference evidence="2 3" key="1">
    <citation type="journal article" date="2017" name="Int. J. Syst. Evol. Microbiol.">
        <title>Jeotgalibaca porci sp. nov. and Jeotgalibaca arthritidis sp. nov., isolated from pigs, and emended description of the genus Jeotgalibaca.</title>
        <authorList>
            <person name="Zamora L."/>
            <person name="Perez-Sancho M."/>
            <person name="Dominguez L."/>
            <person name="Fernandez-Garayzabal J.F."/>
            <person name="Vela A.I."/>
        </authorList>
    </citation>
    <scope>NUCLEOTIDE SEQUENCE [LARGE SCALE GENOMIC DNA]</scope>
    <source>
        <strain evidence="2 3">CCUG 69148</strain>
    </source>
</reference>
<feature type="transmembrane region" description="Helical" evidence="1">
    <location>
        <begin position="9"/>
        <end position="29"/>
    </location>
</feature>
<name>A0A6G7WHR7_9LACT</name>
<accession>A0A6G7WHR7</accession>
<dbReference type="AlphaFoldDB" id="A0A6G7WHR7"/>
<keyword evidence="1" id="KW-1133">Transmembrane helix</keyword>
<dbReference type="GeneID" id="94552990"/>
<sequence length="133" mass="15536">MRRNKNNPWLMNLIWLAGLVLVIFSRNYFNQNVLWRLTTPDDAILYAWLQFALPFLTGLYLSLLFMWNNFRMKDTSLFFMVALPALIIAVLNPLAVTFPLPLPDNIYWFVTTLNSENYLTLVAGLTLIPSRTY</sequence>
<dbReference type="Proteomes" id="UP000501830">
    <property type="component" value="Chromosome"/>
</dbReference>
<feature type="transmembrane region" description="Helical" evidence="1">
    <location>
        <begin position="106"/>
        <end position="128"/>
    </location>
</feature>
<evidence type="ECO:0000256" key="1">
    <source>
        <dbReference type="SAM" id="Phobius"/>
    </source>
</evidence>
<keyword evidence="1" id="KW-0472">Membrane</keyword>
<feature type="transmembrane region" description="Helical" evidence="1">
    <location>
        <begin position="77"/>
        <end position="100"/>
    </location>
</feature>
<proteinExistence type="predicted"/>
<feature type="transmembrane region" description="Helical" evidence="1">
    <location>
        <begin position="44"/>
        <end position="65"/>
    </location>
</feature>